<accession>A0ABR3Q7F4</accession>
<dbReference type="Proteomes" id="UP001565368">
    <property type="component" value="Unassembled WGS sequence"/>
</dbReference>
<dbReference type="PROSITE" id="PS50404">
    <property type="entry name" value="GST_NTER"/>
    <property type="match status" value="1"/>
</dbReference>
<dbReference type="SFLD" id="SFLDG00358">
    <property type="entry name" value="Main_(cytGST)"/>
    <property type="match status" value="1"/>
</dbReference>
<feature type="domain" description="GST N-terminal" evidence="2">
    <location>
        <begin position="4"/>
        <end position="90"/>
    </location>
</feature>
<dbReference type="InterPro" id="IPR040079">
    <property type="entry name" value="Glutathione_S-Trfase"/>
</dbReference>
<gene>
    <name evidence="4" type="ORF">Q8F55_004458</name>
</gene>
<dbReference type="GeneID" id="95985501"/>
<dbReference type="SUPFAM" id="SSF52833">
    <property type="entry name" value="Thioredoxin-like"/>
    <property type="match status" value="1"/>
</dbReference>
<keyword evidence="5" id="KW-1185">Reference proteome</keyword>
<dbReference type="NCBIfam" id="TIGR01262">
    <property type="entry name" value="maiA"/>
    <property type="match status" value="1"/>
</dbReference>
<feature type="domain" description="GST C-terminal" evidence="3">
    <location>
        <begin position="99"/>
        <end position="223"/>
    </location>
</feature>
<evidence type="ECO:0008006" key="6">
    <source>
        <dbReference type="Google" id="ProtNLM"/>
    </source>
</evidence>
<evidence type="ECO:0000259" key="2">
    <source>
        <dbReference type="PROSITE" id="PS50404"/>
    </source>
</evidence>
<sequence>MAPESLTLYTYFRSSASARVRTVLALHAVPYTQAHVHLVNGEQRSAAYTALNPSKTVPTLVISRPGERDLVLSQCIAIMEYLDEVYGPESPTGRLLPEDVEARAGVRAIVDLVVGDLFPMLTMGILGRVKKFGVVPEEWAKECCEAILPALEGMLSRTSKGGRYAYGDSVTMADAALVPQIYTVLRFYPDISAFPTVKAVFEHCAALPAFVAADWRHQPDTPYEFRAK</sequence>
<dbReference type="Pfam" id="PF02798">
    <property type="entry name" value="GST_N"/>
    <property type="match status" value="1"/>
</dbReference>
<dbReference type="Gene3D" id="3.40.30.10">
    <property type="entry name" value="Glutaredoxin"/>
    <property type="match status" value="1"/>
</dbReference>
<dbReference type="Gene3D" id="1.20.1050.10">
    <property type="match status" value="1"/>
</dbReference>
<protein>
    <recommendedName>
        <fullName evidence="6">Maleylacetoacetate isomerase</fullName>
    </recommendedName>
</protein>
<dbReference type="PANTHER" id="PTHR42673:SF4">
    <property type="entry name" value="MALEYLACETOACETATE ISOMERASE"/>
    <property type="match status" value="1"/>
</dbReference>
<dbReference type="EMBL" id="JBBXJM010000003">
    <property type="protein sequence ID" value="KAL1410447.1"/>
    <property type="molecule type" value="Genomic_DNA"/>
</dbReference>
<dbReference type="InterPro" id="IPR010987">
    <property type="entry name" value="Glutathione-S-Trfase_C-like"/>
</dbReference>
<dbReference type="PROSITE" id="PS50405">
    <property type="entry name" value="GST_CTER"/>
    <property type="match status" value="1"/>
</dbReference>
<dbReference type="InterPro" id="IPR005955">
    <property type="entry name" value="GST_Zeta"/>
</dbReference>
<dbReference type="RefSeq" id="XP_069210391.1">
    <property type="nucleotide sequence ID" value="XM_069352973.1"/>
</dbReference>
<dbReference type="InterPro" id="IPR036249">
    <property type="entry name" value="Thioredoxin-like_sf"/>
</dbReference>
<organism evidence="4 5">
    <name type="scientific">Vanrija albida</name>
    <dbReference type="NCBI Taxonomy" id="181172"/>
    <lineage>
        <taxon>Eukaryota</taxon>
        <taxon>Fungi</taxon>
        <taxon>Dikarya</taxon>
        <taxon>Basidiomycota</taxon>
        <taxon>Agaricomycotina</taxon>
        <taxon>Tremellomycetes</taxon>
        <taxon>Trichosporonales</taxon>
        <taxon>Trichosporonaceae</taxon>
        <taxon>Vanrija</taxon>
    </lineage>
</organism>
<dbReference type="SFLD" id="SFLDS00019">
    <property type="entry name" value="Glutathione_Transferase_(cytos"/>
    <property type="match status" value="1"/>
</dbReference>
<evidence type="ECO:0000259" key="3">
    <source>
        <dbReference type="PROSITE" id="PS50405"/>
    </source>
</evidence>
<comment type="caution">
    <text evidence="4">The sequence shown here is derived from an EMBL/GenBank/DDBJ whole genome shotgun (WGS) entry which is preliminary data.</text>
</comment>
<dbReference type="InterPro" id="IPR004045">
    <property type="entry name" value="Glutathione_S-Trfase_N"/>
</dbReference>
<dbReference type="SUPFAM" id="SSF47616">
    <property type="entry name" value="GST C-terminal domain-like"/>
    <property type="match status" value="1"/>
</dbReference>
<proteinExistence type="inferred from homology"/>
<dbReference type="Pfam" id="PF00043">
    <property type="entry name" value="GST_C"/>
    <property type="match status" value="1"/>
</dbReference>
<dbReference type="PANTHER" id="PTHR42673">
    <property type="entry name" value="MALEYLACETOACETATE ISOMERASE"/>
    <property type="match status" value="1"/>
</dbReference>
<name>A0ABR3Q7F4_9TREE</name>
<evidence type="ECO:0000313" key="5">
    <source>
        <dbReference type="Proteomes" id="UP001565368"/>
    </source>
</evidence>
<reference evidence="4 5" key="1">
    <citation type="submission" date="2023-08" db="EMBL/GenBank/DDBJ databases">
        <title>Annotated Genome Sequence of Vanrija albida AlHP1.</title>
        <authorList>
            <person name="Herzog R."/>
        </authorList>
    </citation>
    <scope>NUCLEOTIDE SEQUENCE [LARGE SCALE GENOMIC DNA]</scope>
    <source>
        <strain evidence="4 5">AlHP1</strain>
    </source>
</reference>
<comment type="similarity">
    <text evidence="1">Belongs to the GST superfamily. Zeta family.</text>
</comment>
<dbReference type="InterPro" id="IPR004046">
    <property type="entry name" value="GST_C"/>
</dbReference>
<evidence type="ECO:0000256" key="1">
    <source>
        <dbReference type="ARBA" id="ARBA00010007"/>
    </source>
</evidence>
<dbReference type="InterPro" id="IPR036282">
    <property type="entry name" value="Glutathione-S-Trfase_C_sf"/>
</dbReference>
<evidence type="ECO:0000313" key="4">
    <source>
        <dbReference type="EMBL" id="KAL1410447.1"/>
    </source>
</evidence>